<reference evidence="9 10" key="1">
    <citation type="submission" date="2019-05" db="EMBL/GenBank/DDBJ databases">
        <title>Another draft genome of Portunus trituberculatus and its Hox gene families provides insights of decapod evolution.</title>
        <authorList>
            <person name="Jeong J.-H."/>
            <person name="Song I."/>
            <person name="Kim S."/>
            <person name="Choi T."/>
            <person name="Kim D."/>
            <person name="Ryu S."/>
            <person name="Kim W."/>
        </authorList>
    </citation>
    <scope>NUCLEOTIDE SEQUENCE [LARGE SCALE GENOMIC DNA]</scope>
    <source>
        <tissue evidence="9">Muscle</tissue>
    </source>
</reference>
<evidence type="ECO:0000256" key="4">
    <source>
        <dbReference type="ARBA" id="ARBA00022989"/>
    </source>
</evidence>
<evidence type="ECO:0000256" key="6">
    <source>
        <dbReference type="ARBA" id="ARBA00023180"/>
    </source>
</evidence>
<dbReference type="SUPFAM" id="SSF55073">
    <property type="entry name" value="Nucleotide cyclase"/>
    <property type="match status" value="1"/>
</dbReference>
<dbReference type="GO" id="GO:0005886">
    <property type="term" value="C:plasma membrane"/>
    <property type="evidence" value="ECO:0007669"/>
    <property type="project" value="TreeGrafter"/>
</dbReference>
<keyword evidence="3" id="KW-0547">Nucleotide-binding</keyword>
<dbReference type="PANTHER" id="PTHR11920">
    <property type="entry name" value="GUANYLYL CYCLASE"/>
    <property type="match status" value="1"/>
</dbReference>
<evidence type="ECO:0000256" key="5">
    <source>
        <dbReference type="ARBA" id="ARBA00023136"/>
    </source>
</evidence>
<protein>
    <submittedName>
        <fullName evidence="9">Guanylate cyclase 2G</fullName>
    </submittedName>
</protein>
<evidence type="ECO:0000313" key="9">
    <source>
        <dbReference type="EMBL" id="MPD04162.1"/>
    </source>
</evidence>
<comment type="subcellular location">
    <subcellularLocation>
        <location evidence="1">Membrane</location>
    </subcellularLocation>
</comment>
<sequence>MNTRAAPYSPLLQVISLLNALYKMFDSRIELYEVYKIETIGDAYMVASGLPQRGEGQYYQTNTASR</sequence>
<dbReference type="EMBL" id="VSRR010139682">
    <property type="protein sequence ID" value="MPD04162.1"/>
    <property type="molecule type" value="Genomic_DNA"/>
</dbReference>
<organism evidence="9 10">
    <name type="scientific">Portunus trituberculatus</name>
    <name type="common">Swimming crab</name>
    <name type="synonym">Neptunus trituberculatus</name>
    <dbReference type="NCBI Taxonomy" id="210409"/>
    <lineage>
        <taxon>Eukaryota</taxon>
        <taxon>Metazoa</taxon>
        <taxon>Ecdysozoa</taxon>
        <taxon>Arthropoda</taxon>
        <taxon>Crustacea</taxon>
        <taxon>Multicrustacea</taxon>
        <taxon>Malacostraca</taxon>
        <taxon>Eumalacostraca</taxon>
        <taxon>Eucarida</taxon>
        <taxon>Decapoda</taxon>
        <taxon>Pleocyemata</taxon>
        <taxon>Brachyura</taxon>
        <taxon>Eubrachyura</taxon>
        <taxon>Portunoidea</taxon>
        <taxon>Portunidae</taxon>
        <taxon>Portuninae</taxon>
        <taxon>Portunus</taxon>
    </lineage>
</organism>
<evidence type="ECO:0000256" key="1">
    <source>
        <dbReference type="ARBA" id="ARBA00004370"/>
    </source>
</evidence>
<evidence type="ECO:0000256" key="3">
    <source>
        <dbReference type="ARBA" id="ARBA00022741"/>
    </source>
</evidence>
<dbReference type="PROSITE" id="PS50125">
    <property type="entry name" value="GUANYLATE_CYCLASE_2"/>
    <property type="match status" value="1"/>
</dbReference>
<feature type="domain" description="Guanylate cyclase" evidence="8">
    <location>
        <begin position="1"/>
        <end position="51"/>
    </location>
</feature>
<keyword evidence="6" id="KW-0325">Glycoprotein</keyword>
<dbReference type="GO" id="GO:0004383">
    <property type="term" value="F:guanylate cyclase activity"/>
    <property type="evidence" value="ECO:0007669"/>
    <property type="project" value="TreeGrafter"/>
</dbReference>
<dbReference type="Gene3D" id="3.30.70.1230">
    <property type="entry name" value="Nucleotide cyclase"/>
    <property type="match status" value="1"/>
</dbReference>
<dbReference type="InterPro" id="IPR029787">
    <property type="entry name" value="Nucleotide_cyclase"/>
</dbReference>
<comment type="caution">
    <text evidence="9">The sequence shown here is derived from an EMBL/GenBank/DDBJ whole genome shotgun (WGS) entry which is preliminary data.</text>
</comment>
<dbReference type="Pfam" id="PF00211">
    <property type="entry name" value="Guanylate_cyc"/>
    <property type="match status" value="1"/>
</dbReference>
<dbReference type="InterPro" id="IPR001054">
    <property type="entry name" value="A/G_cyclase"/>
</dbReference>
<evidence type="ECO:0000259" key="8">
    <source>
        <dbReference type="PROSITE" id="PS50125"/>
    </source>
</evidence>
<dbReference type="GO" id="GO:0035556">
    <property type="term" value="P:intracellular signal transduction"/>
    <property type="evidence" value="ECO:0007669"/>
    <property type="project" value="InterPro"/>
</dbReference>
<dbReference type="GO" id="GO:0004016">
    <property type="term" value="F:adenylate cyclase activity"/>
    <property type="evidence" value="ECO:0007669"/>
    <property type="project" value="TreeGrafter"/>
</dbReference>
<accession>A0A5B7K1D2</accession>
<evidence type="ECO:0000256" key="2">
    <source>
        <dbReference type="ARBA" id="ARBA00022692"/>
    </source>
</evidence>
<dbReference type="PANTHER" id="PTHR11920:SF501">
    <property type="entry name" value="GUANYLATE CYCLASE 32E"/>
    <property type="match status" value="1"/>
</dbReference>
<proteinExistence type="predicted"/>
<name>A0A5B7K1D2_PORTR</name>
<keyword evidence="5" id="KW-0472">Membrane</keyword>
<evidence type="ECO:0000313" key="10">
    <source>
        <dbReference type="Proteomes" id="UP000324222"/>
    </source>
</evidence>
<dbReference type="InterPro" id="IPR050401">
    <property type="entry name" value="Cyclic_nucleotide_synthase"/>
</dbReference>
<dbReference type="Proteomes" id="UP000324222">
    <property type="component" value="Unassembled WGS sequence"/>
</dbReference>
<gene>
    <name evidence="9" type="primary">Gucy2g</name>
    <name evidence="9" type="ORF">E2C01_099835</name>
</gene>
<dbReference type="GO" id="GO:0001653">
    <property type="term" value="F:peptide receptor activity"/>
    <property type="evidence" value="ECO:0007669"/>
    <property type="project" value="TreeGrafter"/>
</dbReference>
<keyword evidence="4" id="KW-1133">Transmembrane helix</keyword>
<evidence type="ECO:0000256" key="7">
    <source>
        <dbReference type="ARBA" id="ARBA00023239"/>
    </source>
</evidence>
<dbReference type="GO" id="GO:0000166">
    <property type="term" value="F:nucleotide binding"/>
    <property type="evidence" value="ECO:0007669"/>
    <property type="project" value="UniProtKB-KW"/>
</dbReference>
<keyword evidence="2" id="KW-0812">Transmembrane</keyword>
<keyword evidence="7" id="KW-0456">Lyase</keyword>
<dbReference type="AlphaFoldDB" id="A0A5B7K1D2"/>
<keyword evidence="10" id="KW-1185">Reference proteome</keyword>
<dbReference type="OrthoDB" id="60033at2759"/>
<dbReference type="GO" id="GO:0007168">
    <property type="term" value="P:receptor guanylyl cyclase signaling pathway"/>
    <property type="evidence" value="ECO:0007669"/>
    <property type="project" value="TreeGrafter"/>
</dbReference>